<dbReference type="Proteomes" id="UP000004995">
    <property type="component" value="Unassembled WGS sequence"/>
</dbReference>
<proteinExistence type="predicted"/>
<dbReference type="HOGENOM" id="CLU_3352000_0_0_1"/>
<evidence type="ECO:0000313" key="1">
    <source>
        <dbReference type="EnsemblPlants" id="KQK93820"/>
    </source>
</evidence>
<dbReference type="EMBL" id="AGNK02004677">
    <property type="status" value="NOT_ANNOTATED_CDS"/>
    <property type="molecule type" value="Genomic_DNA"/>
</dbReference>
<keyword evidence="2" id="KW-1185">Reference proteome</keyword>
<protein>
    <submittedName>
        <fullName evidence="1">Uncharacterized protein</fullName>
    </submittedName>
</protein>
<dbReference type="AlphaFoldDB" id="K3ZP60"/>
<accession>K3ZP60</accession>
<sequence length="37" mass="4263">MLKCAASHATLKPKCLLKINEQGLMHMITAWRRLMHS</sequence>
<name>K3ZP60_SETIT</name>
<dbReference type="InParanoid" id="K3ZP60"/>
<dbReference type="EnsemblPlants" id="KQK93820">
    <property type="protein sequence ID" value="KQK93820"/>
    <property type="gene ID" value="SETIT_028390mg"/>
</dbReference>
<reference evidence="2" key="1">
    <citation type="journal article" date="2012" name="Nat. Biotechnol.">
        <title>Reference genome sequence of the model plant Setaria.</title>
        <authorList>
            <person name="Bennetzen J.L."/>
            <person name="Schmutz J."/>
            <person name="Wang H."/>
            <person name="Percifield R."/>
            <person name="Hawkins J."/>
            <person name="Pontaroli A.C."/>
            <person name="Estep M."/>
            <person name="Feng L."/>
            <person name="Vaughn J.N."/>
            <person name="Grimwood J."/>
            <person name="Jenkins J."/>
            <person name="Barry K."/>
            <person name="Lindquist E."/>
            <person name="Hellsten U."/>
            <person name="Deshpande S."/>
            <person name="Wang X."/>
            <person name="Wu X."/>
            <person name="Mitros T."/>
            <person name="Triplett J."/>
            <person name="Yang X."/>
            <person name="Ye C.Y."/>
            <person name="Mauro-Herrera M."/>
            <person name="Wang L."/>
            <person name="Li P."/>
            <person name="Sharma M."/>
            <person name="Sharma R."/>
            <person name="Ronald P.C."/>
            <person name="Panaud O."/>
            <person name="Kellogg E.A."/>
            <person name="Brutnell T.P."/>
            <person name="Doust A.N."/>
            <person name="Tuskan G.A."/>
            <person name="Rokhsar D."/>
            <person name="Devos K.M."/>
        </authorList>
    </citation>
    <scope>NUCLEOTIDE SEQUENCE [LARGE SCALE GENOMIC DNA]</scope>
    <source>
        <strain evidence="2">cv. Yugu1</strain>
    </source>
</reference>
<dbReference type="Gramene" id="KQK93820">
    <property type="protein sequence ID" value="KQK93820"/>
    <property type="gene ID" value="SETIT_028390mg"/>
</dbReference>
<reference evidence="1" key="2">
    <citation type="submission" date="2018-08" db="UniProtKB">
        <authorList>
            <consortium name="EnsemblPlants"/>
        </authorList>
    </citation>
    <scope>IDENTIFICATION</scope>
    <source>
        <strain evidence="1">Yugu1</strain>
    </source>
</reference>
<organism evidence="1 2">
    <name type="scientific">Setaria italica</name>
    <name type="common">Foxtail millet</name>
    <name type="synonym">Panicum italicum</name>
    <dbReference type="NCBI Taxonomy" id="4555"/>
    <lineage>
        <taxon>Eukaryota</taxon>
        <taxon>Viridiplantae</taxon>
        <taxon>Streptophyta</taxon>
        <taxon>Embryophyta</taxon>
        <taxon>Tracheophyta</taxon>
        <taxon>Spermatophyta</taxon>
        <taxon>Magnoliopsida</taxon>
        <taxon>Liliopsida</taxon>
        <taxon>Poales</taxon>
        <taxon>Poaceae</taxon>
        <taxon>PACMAD clade</taxon>
        <taxon>Panicoideae</taxon>
        <taxon>Panicodae</taxon>
        <taxon>Paniceae</taxon>
        <taxon>Cenchrinae</taxon>
        <taxon>Setaria</taxon>
    </lineage>
</organism>
<evidence type="ECO:0000313" key="2">
    <source>
        <dbReference type="Proteomes" id="UP000004995"/>
    </source>
</evidence>